<dbReference type="GO" id="GO:0044877">
    <property type="term" value="F:protein-containing complex binding"/>
    <property type="evidence" value="ECO:0007669"/>
    <property type="project" value="TreeGrafter"/>
</dbReference>
<dbReference type="AlphaFoldDB" id="A0A0A9WC52"/>
<protein>
    <submittedName>
        <fullName evidence="3">cAMP-dependent protein kinase regulatory subunit</fullName>
    </submittedName>
</protein>
<dbReference type="CDD" id="cd00038">
    <property type="entry name" value="CAP_ED"/>
    <property type="match status" value="1"/>
</dbReference>
<dbReference type="InterPro" id="IPR000595">
    <property type="entry name" value="cNMP-bd_dom"/>
</dbReference>
<gene>
    <name evidence="3" type="primary">PKAR_2</name>
    <name evidence="3" type="ORF">CM83_23311</name>
</gene>
<reference evidence="3" key="1">
    <citation type="journal article" date="2014" name="PLoS ONE">
        <title>Transcriptome-Based Identification of ABC Transporters in the Western Tarnished Plant Bug Lygus hesperus.</title>
        <authorList>
            <person name="Hull J.J."/>
            <person name="Chaney K."/>
            <person name="Geib S.M."/>
            <person name="Fabrick J.A."/>
            <person name="Brent C.S."/>
            <person name="Walsh D."/>
            <person name="Lavine L.C."/>
        </authorList>
    </citation>
    <scope>NUCLEOTIDE SEQUENCE</scope>
</reference>
<dbReference type="Gene3D" id="2.60.120.10">
    <property type="entry name" value="Jelly Rolls"/>
    <property type="match status" value="1"/>
</dbReference>
<name>A0A0A9WC52_LYGHE</name>
<dbReference type="PANTHER" id="PTHR45638:SF11">
    <property type="entry name" value="CYCLIC NUCLEOTIDE-GATED CATION CHANNEL SUBUNIT A"/>
    <property type="match status" value="1"/>
</dbReference>
<evidence type="ECO:0000313" key="3">
    <source>
        <dbReference type="EMBL" id="JAG06017.1"/>
    </source>
</evidence>
<keyword evidence="1" id="KW-1071">Ligand-gated ion channel</keyword>
<keyword evidence="1" id="KW-0407">Ion channel</keyword>
<dbReference type="GO" id="GO:0005221">
    <property type="term" value="F:intracellularly cyclic nucleotide-activated monoatomic cation channel activity"/>
    <property type="evidence" value="ECO:0007669"/>
    <property type="project" value="InterPro"/>
</dbReference>
<organism evidence="3">
    <name type="scientific">Lygus hesperus</name>
    <name type="common">Western plant bug</name>
    <dbReference type="NCBI Taxonomy" id="30085"/>
    <lineage>
        <taxon>Eukaryota</taxon>
        <taxon>Metazoa</taxon>
        <taxon>Ecdysozoa</taxon>
        <taxon>Arthropoda</taxon>
        <taxon>Hexapoda</taxon>
        <taxon>Insecta</taxon>
        <taxon>Pterygota</taxon>
        <taxon>Neoptera</taxon>
        <taxon>Paraneoptera</taxon>
        <taxon>Hemiptera</taxon>
        <taxon>Heteroptera</taxon>
        <taxon>Panheteroptera</taxon>
        <taxon>Cimicomorpha</taxon>
        <taxon>Miridae</taxon>
        <taxon>Mirini</taxon>
        <taxon>Lygus</taxon>
    </lineage>
</organism>
<evidence type="ECO:0000256" key="1">
    <source>
        <dbReference type="ARBA" id="ARBA00023286"/>
    </source>
</evidence>
<dbReference type="PANTHER" id="PTHR45638">
    <property type="entry name" value="CYCLIC NUCLEOTIDE-GATED CATION CHANNEL SUBUNIT A"/>
    <property type="match status" value="1"/>
</dbReference>
<dbReference type="Pfam" id="PF00027">
    <property type="entry name" value="cNMP_binding"/>
    <property type="match status" value="1"/>
</dbReference>
<dbReference type="EMBL" id="GBHO01037587">
    <property type="protein sequence ID" value="JAG06017.1"/>
    <property type="molecule type" value="Transcribed_RNA"/>
</dbReference>
<keyword evidence="1" id="KW-0406">Ion transport</keyword>
<evidence type="ECO:0000259" key="2">
    <source>
        <dbReference type="PROSITE" id="PS50042"/>
    </source>
</evidence>
<dbReference type="SMART" id="SM00100">
    <property type="entry name" value="cNMP"/>
    <property type="match status" value="1"/>
</dbReference>
<reference evidence="3" key="2">
    <citation type="submission" date="2014-07" db="EMBL/GenBank/DDBJ databases">
        <authorList>
            <person name="Hull J."/>
        </authorList>
    </citation>
    <scope>NUCLEOTIDE SEQUENCE</scope>
</reference>
<dbReference type="InterPro" id="IPR050866">
    <property type="entry name" value="CNG_cation_channel"/>
</dbReference>
<keyword evidence="3" id="KW-0808">Transferase</keyword>
<dbReference type="InterPro" id="IPR018490">
    <property type="entry name" value="cNMP-bd_dom_sf"/>
</dbReference>
<feature type="domain" description="Cyclic nucleotide-binding" evidence="2">
    <location>
        <begin position="1"/>
        <end position="113"/>
    </location>
</feature>
<keyword evidence="3" id="KW-0418">Kinase</keyword>
<accession>A0A0A9WC52</accession>
<dbReference type="InterPro" id="IPR014710">
    <property type="entry name" value="RmlC-like_jellyroll"/>
</dbReference>
<sequence length="116" mass="13160">MLNGSDRVKLTRTMTIRVCNMGEVLFTQGTIHPYFYLVRRGRLTVIVQNEPVTVIDAGTAFGEISVLFSEPRSCTVVASSVCELYALHTQDLLRRLERFPDLTHKLVCTSLTRRTK</sequence>
<dbReference type="GO" id="GO:0016301">
    <property type="term" value="F:kinase activity"/>
    <property type="evidence" value="ECO:0007669"/>
    <property type="project" value="UniProtKB-KW"/>
</dbReference>
<dbReference type="SUPFAM" id="SSF51206">
    <property type="entry name" value="cAMP-binding domain-like"/>
    <property type="match status" value="1"/>
</dbReference>
<dbReference type="PROSITE" id="PS50042">
    <property type="entry name" value="CNMP_BINDING_3"/>
    <property type="match status" value="1"/>
</dbReference>
<keyword evidence="1" id="KW-0813">Transport</keyword>
<proteinExistence type="predicted"/>